<dbReference type="AlphaFoldDB" id="A0A2P8VGW8"/>
<dbReference type="InterPro" id="IPR018060">
    <property type="entry name" value="HTH_AraC"/>
</dbReference>
<dbReference type="RefSeq" id="WP_106877744.1">
    <property type="nucleotide sequence ID" value="NZ_JAXCWX010000004.1"/>
</dbReference>
<dbReference type="GO" id="GO:0003700">
    <property type="term" value="F:DNA-binding transcription factor activity"/>
    <property type="evidence" value="ECO:0007669"/>
    <property type="project" value="InterPro"/>
</dbReference>
<reference evidence="4 5" key="1">
    <citation type="submission" date="2018-03" db="EMBL/GenBank/DDBJ databases">
        <title>Draft genome sequence of the first documented clinical Siccibacter turicensis isolate in Austria.</title>
        <authorList>
            <person name="Lepuschitz S."/>
            <person name="Pekard-Amenitsch S."/>
            <person name="Haunold R."/>
            <person name="Schill S."/>
            <person name="Mach R."/>
            <person name="Allerberger F."/>
            <person name="Ruppitsch W."/>
            <person name="Forsythe S.J."/>
        </authorList>
    </citation>
    <scope>NUCLEOTIDE SEQUENCE [LARGE SCALE GENOMIC DNA]</scope>
    <source>
        <strain evidence="4 5">6100069499-17</strain>
    </source>
</reference>
<dbReference type="EMBL" id="PYEP01000006">
    <property type="protein sequence ID" value="PSN06805.1"/>
    <property type="molecule type" value="Genomic_DNA"/>
</dbReference>
<dbReference type="PROSITE" id="PS01124">
    <property type="entry name" value="HTH_ARAC_FAMILY_2"/>
    <property type="match status" value="1"/>
</dbReference>
<keyword evidence="1" id="KW-0805">Transcription regulation</keyword>
<keyword evidence="2" id="KW-0804">Transcription</keyword>
<evidence type="ECO:0000256" key="1">
    <source>
        <dbReference type="ARBA" id="ARBA00023015"/>
    </source>
</evidence>
<dbReference type="InterPro" id="IPR009594">
    <property type="entry name" value="Tscrpt_reg_HTH_AraC_N"/>
</dbReference>
<dbReference type="SUPFAM" id="SSF46689">
    <property type="entry name" value="Homeodomain-like"/>
    <property type="match status" value="2"/>
</dbReference>
<feature type="domain" description="HTH araC/xylS-type" evidence="3">
    <location>
        <begin position="194"/>
        <end position="292"/>
    </location>
</feature>
<dbReference type="PANTHER" id="PTHR43436">
    <property type="entry name" value="ARAC-FAMILY TRANSCRIPTIONAL REGULATOR"/>
    <property type="match status" value="1"/>
</dbReference>
<dbReference type="SMART" id="SM00342">
    <property type="entry name" value="HTH_ARAC"/>
    <property type="match status" value="1"/>
</dbReference>
<gene>
    <name evidence="4" type="ORF">C7G83_14465</name>
</gene>
<name>A0A2P8VGW8_9ENTR</name>
<dbReference type="Gene3D" id="1.10.10.60">
    <property type="entry name" value="Homeodomain-like"/>
    <property type="match status" value="2"/>
</dbReference>
<comment type="caution">
    <text evidence="4">The sequence shown here is derived from an EMBL/GenBank/DDBJ whole genome shotgun (WGS) entry which is preliminary data.</text>
</comment>
<dbReference type="GO" id="GO:0043565">
    <property type="term" value="F:sequence-specific DNA binding"/>
    <property type="evidence" value="ECO:0007669"/>
    <property type="project" value="InterPro"/>
</dbReference>
<dbReference type="Pfam" id="PF12833">
    <property type="entry name" value="HTH_18"/>
    <property type="match status" value="1"/>
</dbReference>
<keyword evidence="5" id="KW-1185">Reference proteome</keyword>
<dbReference type="OrthoDB" id="34150at2"/>
<dbReference type="Pfam" id="PF06719">
    <property type="entry name" value="AraC_N"/>
    <property type="match status" value="1"/>
</dbReference>
<protein>
    <submittedName>
        <fullName evidence="4">AraC family transcriptional regulator</fullName>
    </submittedName>
</protein>
<proteinExistence type="predicted"/>
<sequence length="309" mass="34472">MNRHEICQLLTEKVNQLKQNHKMPIEGLPDVELLYGTQPCPRTPVMYQPGIVFLFSGQKTGYLNNRVFRYDANEYLLLTVPLPFECETTATPDAPLAGLRINIDMLQLQTLLMDIGEDARFQPGASSSGINSATLSEEILCAAERLLDVMARPLDARILGRHIVREILYHVLTGPRGGALLALVSRQTHFSLISRVLKRIETQYTENLSVDQLAAEANMSVSAFHHNFKSITSTSPLQYLKSYRLHKARIMMLHDGVKASTAAIRVGYESASQFSREFKRYFGVTPGEDAARMRTLPQGESGAPLAARP</sequence>
<evidence type="ECO:0000256" key="2">
    <source>
        <dbReference type="ARBA" id="ARBA00023163"/>
    </source>
</evidence>
<dbReference type="STRING" id="1388748.GCA_000463155_00562"/>
<dbReference type="PANTHER" id="PTHR43436:SF2">
    <property type="entry name" value="ARAC_XYLS FAMILY TRANSCRIPTIONAL REGULATOR"/>
    <property type="match status" value="1"/>
</dbReference>
<evidence type="ECO:0000259" key="3">
    <source>
        <dbReference type="PROSITE" id="PS01124"/>
    </source>
</evidence>
<evidence type="ECO:0000313" key="5">
    <source>
        <dbReference type="Proteomes" id="UP000240212"/>
    </source>
</evidence>
<organism evidence="4 5">
    <name type="scientific">Siccibacter turicensis</name>
    <dbReference type="NCBI Taxonomy" id="357233"/>
    <lineage>
        <taxon>Bacteria</taxon>
        <taxon>Pseudomonadati</taxon>
        <taxon>Pseudomonadota</taxon>
        <taxon>Gammaproteobacteria</taxon>
        <taxon>Enterobacterales</taxon>
        <taxon>Enterobacteriaceae</taxon>
        <taxon>Siccibacter</taxon>
    </lineage>
</organism>
<dbReference type="InterPro" id="IPR009057">
    <property type="entry name" value="Homeodomain-like_sf"/>
</dbReference>
<evidence type="ECO:0000313" key="4">
    <source>
        <dbReference type="EMBL" id="PSN06805.1"/>
    </source>
</evidence>
<accession>A0A2P8VGW8</accession>
<dbReference type="Proteomes" id="UP000240212">
    <property type="component" value="Unassembled WGS sequence"/>
</dbReference>